<dbReference type="EMBL" id="SSUJ01000004">
    <property type="protein sequence ID" value="THI32368.1"/>
    <property type="molecule type" value="Genomic_DNA"/>
</dbReference>
<dbReference type="AlphaFoldDB" id="A0A422WC73"/>
<proteinExistence type="predicted"/>
<organism evidence="1 2">
    <name type="scientific">Klebsiella pneumoniae subsp. pneumoniae</name>
    <dbReference type="NCBI Taxonomy" id="72407"/>
    <lineage>
        <taxon>Bacteria</taxon>
        <taxon>Pseudomonadati</taxon>
        <taxon>Pseudomonadota</taxon>
        <taxon>Gammaproteobacteria</taxon>
        <taxon>Enterobacterales</taxon>
        <taxon>Enterobacteriaceae</taxon>
        <taxon>Klebsiella/Raoultella group</taxon>
        <taxon>Klebsiella</taxon>
        <taxon>Klebsiella pneumoniae complex</taxon>
    </lineage>
</organism>
<accession>A0A422WC73</accession>
<evidence type="ECO:0000313" key="2">
    <source>
        <dbReference type="Proteomes" id="UP000304895"/>
    </source>
</evidence>
<name>A0A422WC73_KLEPN</name>
<comment type="caution">
    <text evidence="1">The sequence shown here is derived from an EMBL/GenBank/DDBJ whole genome shotgun (WGS) entry which is preliminary data.</text>
</comment>
<reference evidence="1 2" key="1">
    <citation type="submission" date="2019-04" db="EMBL/GenBank/DDBJ databases">
        <authorList>
            <person name="Fouts D."/>
            <person name="Sutton G."/>
            <person name="Singh I."/>
            <person name="Nguyen K."/>
        </authorList>
    </citation>
    <scope>NUCLEOTIDE SEQUENCE [LARGE SCALE GENOMIC DNA]</scope>
    <source>
        <strain evidence="1 2">55</strain>
    </source>
</reference>
<sequence>MQKTRMEKNVGNHNKNSDVLILKGMLNNLKDGLNNFELLLKLQFKILACVMRCERKIKSLKKDNANLRSALKKSRLPKEKSLAVKEKIKYNSEVIAAEKFKIYTYKMFGDAVAFLYIDKYTIKQLYYNVHNYNIKETSGDLSGKSGLREEWECVKLACDNKVPALLHDITMSIRHGDVSLLGKDEPFIIEMKSSSNTNKRVERQKSNLEKLGSFIAKDEAENFRGIPLLIRKNLLTEEESYSQILNECLNDCRSKGMALVEAEKGFYICAVREGNMASMLENIDFDEKKEVFPVFLNQYKNNGEWLPLTPFTLLINDPYDLHDFIEGELTIACFLMLDEYKKIAIELGYELVFVSNDEYSILLKRIGEDIIFGVSWQMLLRVPLEMMSMSWLIKESINVYSNSLGNSTHKDELNQGQGNTKNSLFEKYKNLFSH</sequence>
<dbReference type="Proteomes" id="UP000304895">
    <property type="component" value="Unassembled WGS sequence"/>
</dbReference>
<gene>
    <name evidence="1" type="ORF">E9161_06780</name>
</gene>
<evidence type="ECO:0000313" key="1">
    <source>
        <dbReference type="EMBL" id="THI32368.1"/>
    </source>
</evidence>
<protein>
    <submittedName>
        <fullName evidence="1">Uncharacterized protein</fullName>
    </submittedName>
</protein>